<evidence type="ECO:0000256" key="1">
    <source>
        <dbReference type="SAM" id="MobiDB-lite"/>
    </source>
</evidence>
<gene>
    <name evidence="4" type="primary">WBGene00118210</name>
</gene>
<reference evidence="4" key="2">
    <citation type="submission" date="2022-06" db="UniProtKB">
        <authorList>
            <consortium name="EnsemblMetazoa"/>
        </authorList>
    </citation>
    <scope>IDENTIFICATION</scope>
    <source>
        <strain evidence="4">PS312</strain>
    </source>
</reference>
<feature type="signal peptide" evidence="3">
    <location>
        <begin position="1"/>
        <end position="17"/>
    </location>
</feature>
<accession>A0A2A6D008</accession>
<evidence type="ECO:0000256" key="3">
    <source>
        <dbReference type="SAM" id="SignalP"/>
    </source>
</evidence>
<feature type="transmembrane region" description="Helical" evidence="2">
    <location>
        <begin position="313"/>
        <end position="331"/>
    </location>
</feature>
<feature type="region of interest" description="Disordered" evidence="1">
    <location>
        <begin position="117"/>
        <end position="142"/>
    </location>
</feature>
<evidence type="ECO:0000256" key="2">
    <source>
        <dbReference type="SAM" id="Phobius"/>
    </source>
</evidence>
<feature type="compositionally biased region" description="Basic and acidic residues" evidence="1">
    <location>
        <begin position="117"/>
        <end position="130"/>
    </location>
</feature>
<keyword evidence="2" id="KW-1133">Transmembrane helix</keyword>
<keyword evidence="3" id="KW-0732">Signal</keyword>
<evidence type="ECO:0000313" key="5">
    <source>
        <dbReference type="Proteomes" id="UP000005239"/>
    </source>
</evidence>
<feature type="region of interest" description="Disordered" evidence="1">
    <location>
        <begin position="185"/>
        <end position="227"/>
    </location>
</feature>
<sequence>MKWCCFLFWFVWRLTLACLAHFNWGMALYTNCIYFVIWKTYDILWFWMHLILCSCFESLRRENYLLVWCNLIRHRKFKYPNTTYKQIYLTVYGGKGTKAERALEGLEDKELKEKLSRRETRRIKESRGEDLSSSSDDDDNQMVFDDRKKKFVHNATELAEREADKYLYIGHAVPSGNSLARLAEEGTNEEGTELEEVDPRENDGEEETNIDEGTPLHRRAGMKKEREKRVRGDIIITDPIETVSVNSNDTRWQRMKNFFPRHFPTFNRQYSTGDPNSVDVISANYRNTYDLADPKDEKRREKRDRKIADSIELFLQFLRMICSFAMIIGNIRRTYKFAQFRYLHKGQKSSDLEYLLTLQQTTVFIDCSMFWINSFWAACLQWHLCCRLGLMRFLLWSSFLGFIAFVVMFLPVSIASNQLDPSWCHFGPHEYLYQFQPKWNW</sequence>
<feature type="compositionally biased region" description="Acidic residues" evidence="1">
    <location>
        <begin position="186"/>
        <end position="196"/>
    </location>
</feature>
<name>A0A2A6D008_PRIPA</name>
<proteinExistence type="predicted"/>
<evidence type="ECO:0000313" key="4">
    <source>
        <dbReference type="EnsemblMetazoa" id="PPA28656.1"/>
    </source>
</evidence>
<reference evidence="5" key="1">
    <citation type="journal article" date="2008" name="Nat. Genet.">
        <title>The Pristionchus pacificus genome provides a unique perspective on nematode lifestyle and parasitism.</title>
        <authorList>
            <person name="Dieterich C."/>
            <person name="Clifton S.W."/>
            <person name="Schuster L.N."/>
            <person name="Chinwalla A."/>
            <person name="Delehaunty K."/>
            <person name="Dinkelacker I."/>
            <person name="Fulton L."/>
            <person name="Fulton R."/>
            <person name="Godfrey J."/>
            <person name="Minx P."/>
            <person name="Mitreva M."/>
            <person name="Roeseler W."/>
            <person name="Tian H."/>
            <person name="Witte H."/>
            <person name="Yang S.P."/>
            <person name="Wilson R.K."/>
            <person name="Sommer R.J."/>
        </authorList>
    </citation>
    <scope>NUCLEOTIDE SEQUENCE [LARGE SCALE GENOMIC DNA]</scope>
    <source>
        <strain evidence="5">PS312</strain>
    </source>
</reference>
<dbReference type="AlphaFoldDB" id="A0A2A6D008"/>
<protein>
    <submittedName>
        <fullName evidence="4">Uncharacterized protein</fullName>
    </submittedName>
</protein>
<keyword evidence="2" id="KW-0812">Transmembrane</keyword>
<feature type="chain" id="PRO_5043915667" evidence="3">
    <location>
        <begin position="18"/>
        <end position="441"/>
    </location>
</feature>
<dbReference type="Proteomes" id="UP000005239">
    <property type="component" value="Unassembled WGS sequence"/>
</dbReference>
<feature type="transmembrane region" description="Helical" evidence="2">
    <location>
        <begin position="393"/>
        <end position="412"/>
    </location>
</feature>
<keyword evidence="2" id="KW-0472">Membrane</keyword>
<accession>A0A8R1UH38</accession>
<dbReference type="OrthoDB" id="5803839at2759"/>
<organism evidence="4 5">
    <name type="scientific">Pristionchus pacificus</name>
    <name type="common">Parasitic nematode worm</name>
    <dbReference type="NCBI Taxonomy" id="54126"/>
    <lineage>
        <taxon>Eukaryota</taxon>
        <taxon>Metazoa</taxon>
        <taxon>Ecdysozoa</taxon>
        <taxon>Nematoda</taxon>
        <taxon>Chromadorea</taxon>
        <taxon>Rhabditida</taxon>
        <taxon>Rhabditina</taxon>
        <taxon>Diplogasteromorpha</taxon>
        <taxon>Diplogasteroidea</taxon>
        <taxon>Neodiplogasteridae</taxon>
        <taxon>Pristionchus</taxon>
    </lineage>
</organism>
<feature type="transmembrane region" description="Helical" evidence="2">
    <location>
        <begin position="352"/>
        <end position="373"/>
    </location>
</feature>
<keyword evidence="5" id="KW-1185">Reference proteome</keyword>
<dbReference type="EnsemblMetazoa" id="PPA28656.1">
    <property type="protein sequence ID" value="PPA28656.1"/>
    <property type="gene ID" value="WBGene00118210"/>
</dbReference>